<reference evidence="1 2" key="1">
    <citation type="journal article" date="2019" name="Sci. Rep.">
        <title>Comparative genomics of chytrid fungi reveal insights into the obligate biotrophic and pathogenic lifestyle of Synchytrium endobioticum.</title>
        <authorList>
            <person name="van de Vossenberg B.T.L.H."/>
            <person name="Warris S."/>
            <person name="Nguyen H.D.T."/>
            <person name="van Gent-Pelzer M.P.E."/>
            <person name="Joly D.L."/>
            <person name="van de Geest H.C."/>
            <person name="Bonants P.J.M."/>
            <person name="Smith D.S."/>
            <person name="Levesque C.A."/>
            <person name="van der Lee T.A.J."/>
        </authorList>
    </citation>
    <scope>NUCLEOTIDE SEQUENCE [LARGE SCALE GENOMIC DNA]</scope>
    <source>
        <strain evidence="1 2">CBS 809.83</strain>
    </source>
</reference>
<evidence type="ECO:0000313" key="2">
    <source>
        <dbReference type="Proteomes" id="UP000318582"/>
    </source>
</evidence>
<keyword evidence="2" id="KW-1185">Reference proteome</keyword>
<dbReference type="AlphaFoldDB" id="A0A507ECL7"/>
<dbReference type="Proteomes" id="UP000318582">
    <property type="component" value="Unassembled WGS sequence"/>
</dbReference>
<evidence type="ECO:0008006" key="3">
    <source>
        <dbReference type="Google" id="ProtNLM"/>
    </source>
</evidence>
<proteinExistence type="predicted"/>
<name>A0A507ECL7_9FUNG</name>
<protein>
    <recommendedName>
        <fullName evidence="3">Glutaredoxin domain-containing protein</fullName>
    </recommendedName>
</protein>
<evidence type="ECO:0000313" key="1">
    <source>
        <dbReference type="EMBL" id="TPX61511.1"/>
    </source>
</evidence>
<dbReference type="Gene3D" id="3.40.30.10">
    <property type="entry name" value="Glutaredoxin"/>
    <property type="match status" value="1"/>
</dbReference>
<comment type="caution">
    <text evidence="1">The sequence shown here is derived from an EMBL/GenBank/DDBJ whole genome shotgun (WGS) entry which is preliminary data.</text>
</comment>
<gene>
    <name evidence="1" type="ORF">PhCBS80983_g01056</name>
</gene>
<sequence length="134" mass="14800">MARSMQRLLAALVILPTVYFLYSYFLSTNAGAHRGNKAAMTPPCYTVEGFSACPYFQRAKKLVGSMAEIRPIVKELDREAWQDRKVILQKTVPGAQGHSTSPFVWSGGCEGHETVAFIGGYSEFQAYVDSKGQL</sequence>
<accession>A0A507ECL7</accession>
<dbReference type="EMBL" id="QEAQ01000007">
    <property type="protein sequence ID" value="TPX61511.1"/>
    <property type="molecule type" value="Genomic_DNA"/>
</dbReference>
<organism evidence="1 2">
    <name type="scientific">Powellomyces hirtus</name>
    <dbReference type="NCBI Taxonomy" id="109895"/>
    <lineage>
        <taxon>Eukaryota</taxon>
        <taxon>Fungi</taxon>
        <taxon>Fungi incertae sedis</taxon>
        <taxon>Chytridiomycota</taxon>
        <taxon>Chytridiomycota incertae sedis</taxon>
        <taxon>Chytridiomycetes</taxon>
        <taxon>Spizellomycetales</taxon>
        <taxon>Powellomycetaceae</taxon>
        <taxon>Powellomyces</taxon>
    </lineage>
</organism>